<dbReference type="Gene3D" id="2.40.50.100">
    <property type="match status" value="1"/>
</dbReference>
<dbReference type="Gene3D" id="1.10.287.470">
    <property type="entry name" value="Helix hairpin bin"/>
    <property type="match status" value="1"/>
</dbReference>
<keyword evidence="3" id="KW-0812">Transmembrane</keyword>
<feature type="transmembrane region" description="Helical" evidence="3">
    <location>
        <begin position="26"/>
        <end position="47"/>
    </location>
</feature>
<dbReference type="Gene3D" id="2.40.420.20">
    <property type="match status" value="1"/>
</dbReference>
<evidence type="ECO:0000256" key="2">
    <source>
        <dbReference type="SAM" id="MobiDB-lite"/>
    </source>
</evidence>
<name>A0A2S7EP92_9XANT</name>
<dbReference type="GO" id="GO:0015562">
    <property type="term" value="F:efflux transmembrane transporter activity"/>
    <property type="evidence" value="ECO:0007669"/>
    <property type="project" value="TreeGrafter"/>
</dbReference>
<evidence type="ECO:0000256" key="3">
    <source>
        <dbReference type="SAM" id="Phobius"/>
    </source>
</evidence>
<comment type="similarity">
    <text evidence="1">Belongs to the membrane fusion protein (MFP) (TC 8.A.1) family.</text>
</comment>
<evidence type="ECO:0000313" key="6">
    <source>
        <dbReference type="Proteomes" id="UP000239939"/>
    </source>
</evidence>
<comment type="caution">
    <text evidence="5">The sequence shown here is derived from an EMBL/GenBank/DDBJ whole genome shotgun (WGS) entry which is preliminary data.</text>
</comment>
<dbReference type="OrthoDB" id="7265739at2"/>
<dbReference type="GO" id="GO:1990281">
    <property type="term" value="C:efflux pump complex"/>
    <property type="evidence" value="ECO:0007669"/>
    <property type="project" value="TreeGrafter"/>
</dbReference>
<dbReference type="Pfam" id="PF25917">
    <property type="entry name" value="BSH_RND"/>
    <property type="match status" value="1"/>
</dbReference>
<dbReference type="EMBL" id="MDEJ01000053">
    <property type="protein sequence ID" value="PPU94039.1"/>
    <property type="molecule type" value="Genomic_DNA"/>
</dbReference>
<dbReference type="InterPro" id="IPR006143">
    <property type="entry name" value="RND_pump_MFP"/>
</dbReference>
<organism evidence="5 6">
    <name type="scientific">Xanthomonas populi</name>
    <dbReference type="NCBI Taxonomy" id="53414"/>
    <lineage>
        <taxon>Bacteria</taxon>
        <taxon>Pseudomonadati</taxon>
        <taxon>Pseudomonadota</taxon>
        <taxon>Gammaproteobacteria</taxon>
        <taxon>Lysobacterales</taxon>
        <taxon>Lysobacteraceae</taxon>
        <taxon>Xanthomonas</taxon>
    </lineage>
</organism>
<feature type="domain" description="Multidrug resistance protein MdtA-like barrel-sandwich hybrid" evidence="4">
    <location>
        <begin position="91"/>
        <end position="231"/>
    </location>
</feature>
<keyword evidence="3" id="KW-0472">Membrane</keyword>
<accession>A0A2S7EP92</accession>
<feature type="region of interest" description="Disordered" evidence="2">
    <location>
        <begin position="1"/>
        <end position="21"/>
    </location>
</feature>
<proteinExistence type="inferred from homology"/>
<gene>
    <name evidence="5" type="ORF">XpopCFBP1817_10235</name>
</gene>
<dbReference type="SUPFAM" id="SSF111369">
    <property type="entry name" value="HlyD-like secretion proteins"/>
    <property type="match status" value="1"/>
</dbReference>
<dbReference type="NCBIfam" id="TIGR01730">
    <property type="entry name" value="RND_mfp"/>
    <property type="match status" value="1"/>
</dbReference>
<dbReference type="Gene3D" id="2.40.30.170">
    <property type="match status" value="1"/>
</dbReference>
<dbReference type="InterPro" id="IPR058625">
    <property type="entry name" value="MdtA-like_BSH"/>
</dbReference>
<evidence type="ECO:0000256" key="1">
    <source>
        <dbReference type="ARBA" id="ARBA00009477"/>
    </source>
</evidence>
<feature type="compositionally biased region" description="Low complexity" evidence="2">
    <location>
        <begin position="10"/>
        <end position="21"/>
    </location>
</feature>
<sequence>MITQSAKTPSSARSASGAANNGPRRGAFAVAYCLLAVAAIAALGWWWSARAKPKREDLPITALSVTAVVPRQVEWPSSLQATGIVAPWQEAVISSQSNGLRIATLHVGVGDVVKQGQLLARFDTATLLAARAELSAGLAKAQAAASQADTNRGRALRLQTAGAISDQEVQRYVTEAVTASAQIAVARAQLDANRLQLQQAEILAPDTGLISAQSATLGAVANSGQELFRLVRQGRLEWRGEFGPEQIARIAVGQEVRLRLADGSAAMARVRQIAPLLDARSRLGLVYADIDPDSLLRGGMYVDGAVALPTSHALVVPASSVVVRDGRSTVFRLIGSGSQSKVRAQQVVVGRRVGADVEILKPLAVSERIVEQGAGLLADGDTVLVKATPTGTLVGLQLIPRGPR</sequence>
<dbReference type="PANTHER" id="PTHR30469">
    <property type="entry name" value="MULTIDRUG RESISTANCE PROTEIN MDTA"/>
    <property type="match status" value="1"/>
</dbReference>
<protein>
    <recommendedName>
        <fullName evidence="4">Multidrug resistance protein MdtA-like barrel-sandwich hybrid domain-containing protein</fullName>
    </recommendedName>
</protein>
<keyword evidence="3" id="KW-1133">Transmembrane helix</keyword>
<dbReference type="Proteomes" id="UP000239939">
    <property type="component" value="Unassembled WGS sequence"/>
</dbReference>
<dbReference type="PANTHER" id="PTHR30469:SF15">
    <property type="entry name" value="HLYD FAMILY OF SECRETION PROTEINS"/>
    <property type="match status" value="1"/>
</dbReference>
<evidence type="ECO:0000259" key="4">
    <source>
        <dbReference type="Pfam" id="PF25917"/>
    </source>
</evidence>
<keyword evidence="6" id="KW-1185">Reference proteome</keyword>
<dbReference type="AlphaFoldDB" id="A0A2S7EP92"/>
<reference evidence="6" key="1">
    <citation type="submission" date="2016-08" db="EMBL/GenBank/DDBJ databases">
        <authorList>
            <person name="Merda D."/>
            <person name="Briand M."/>
            <person name="Taghouti G."/>
            <person name="Carrere S."/>
            <person name="Gouzy J."/>
            <person name="Portier P."/>
            <person name="Jacques M.-A."/>
            <person name="Fischer-Le Saux M."/>
        </authorList>
    </citation>
    <scope>NUCLEOTIDE SEQUENCE [LARGE SCALE GENOMIC DNA]</scope>
    <source>
        <strain evidence="6">CFBP1817</strain>
    </source>
</reference>
<evidence type="ECO:0000313" key="5">
    <source>
        <dbReference type="EMBL" id="PPU94039.1"/>
    </source>
</evidence>